<dbReference type="AlphaFoldDB" id="A0AAV0EXF3"/>
<dbReference type="PRINTS" id="PR00449">
    <property type="entry name" value="RASTRNSFRMNG"/>
</dbReference>
<dbReference type="GO" id="GO:0003924">
    <property type="term" value="F:GTPase activity"/>
    <property type="evidence" value="ECO:0007669"/>
    <property type="project" value="InterPro"/>
</dbReference>
<gene>
    <name evidence="7" type="ORF">CEPIT_LOCUS28652</name>
</gene>
<dbReference type="PROSITE" id="PS51421">
    <property type="entry name" value="RAS"/>
    <property type="match status" value="1"/>
</dbReference>
<reference evidence="7" key="1">
    <citation type="submission" date="2022-07" db="EMBL/GenBank/DDBJ databases">
        <authorList>
            <person name="Macas J."/>
            <person name="Novak P."/>
            <person name="Neumann P."/>
        </authorList>
    </citation>
    <scope>NUCLEOTIDE SEQUENCE</scope>
</reference>
<evidence type="ECO:0000313" key="7">
    <source>
        <dbReference type="EMBL" id="CAH9127860.1"/>
    </source>
</evidence>
<dbReference type="PANTHER" id="PTHR47977">
    <property type="entry name" value="RAS-RELATED PROTEIN RAB"/>
    <property type="match status" value="1"/>
</dbReference>
<dbReference type="SMART" id="SM00174">
    <property type="entry name" value="RHO"/>
    <property type="match status" value="1"/>
</dbReference>
<comment type="caution">
    <text evidence="7">The sequence shown here is derived from an EMBL/GenBank/DDBJ whole genome shotgun (WGS) entry which is preliminary data.</text>
</comment>
<dbReference type="SUPFAM" id="SSF52540">
    <property type="entry name" value="P-loop containing nucleoside triphosphate hydrolases"/>
    <property type="match status" value="1"/>
</dbReference>
<sequence length="238" mass="26155">MSSFDCLQNSKSLGRKAPSQVLMGSPAAGQSSNRKSDYDRSFKILLIGDSGVGKSSLIASFISDAPTHASAPTIGVDFNIKYFEVGGKKLKLIFWDTAGQERFRTLTTSFYRGAQGIVLVYDVTRKESFESLTGVWEEEIKSYSSDQNYVKMLVGNKKDQESERKVSTEEGLALARKFGGLFLECSAKTRENVDICFENLALQILEVPNAHEHGTAMGKIVSFKHEEHQTQPGSGCCG</sequence>
<dbReference type="InterPro" id="IPR027417">
    <property type="entry name" value="P-loop_NTPase"/>
</dbReference>
<dbReference type="SMART" id="SM00176">
    <property type="entry name" value="RAN"/>
    <property type="match status" value="1"/>
</dbReference>
<dbReference type="Gene3D" id="3.40.50.300">
    <property type="entry name" value="P-loop containing nucleotide triphosphate hydrolases"/>
    <property type="match status" value="1"/>
</dbReference>
<dbReference type="PROSITE" id="PS51420">
    <property type="entry name" value="RHO"/>
    <property type="match status" value="1"/>
</dbReference>
<comment type="similarity">
    <text evidence="2">Belongs to the small GTPase superfamily. Rab family.</text>
</comment>
<dbReference type="SMART" id="SM00173">
    <property type="entry name" value="RAS"/>
    <property type="match status" value="1"/>
</dbReference>
<dbReference type="Proteomes" id="UP001152523">
    <property type="component" value="Unassembled WGS sequence"/>
</dbReference>
<protein>
    <submittedName>
        <fullName evidence="7">Uncharacterized protein</fullName>
    </submittedName>
</protein>
<evidence type="ECO:0000313" key="8">
    <source>
        <dbReference type="Proteomes" id="UP001152523"/>
    </source>
</evidence>
<name>A0AAV0EXF3_9ASTE</name>
<dbReference type="NCBIfam" id="TIGR00231">
    <property type="entry name" value="small_GTP"/>
    <property type="match status" value="1"/>
</dbReference>
<accession>A0AAV0EXF3</accession>
<keyword evidence="3" id="KW-0547">Nucleotide-binding</keyword>
<dbReference type="GO" id="GO:0005525">
    <property type="term" value="F:GTP binding"/>
    <property type="evidence" value="ECO:0007669"/>
    <property type="project" value="UniProtKB-KW"/>
</dbReference>
<dbReference type="EMBL" id="CAMAPF010000948">
    <property type="protein sequence ID" value="CAH9127860.1"/>
    <property type="molecule type" value="Genomic_DNA"/>
</dbReference>
<keyword evidence="5" id="KW-0449">Lipoprotein</keyword>
<evidence type="ECO:0000256" key="1">
    <source>
        <dbReference type="ARBA" id="ARBA00004474"/>
    </source>
</evidence>
<dbReference type="InterPro" id="IPR001806">
    <property type="entry name" value="Small_GTPase"/>
</dbReference>
<evidence type="ECO:0000256" key="5">
    <source>
        <dbReference type="ARBA" id="ARBA00023288"/>
    </source>
</evidence>
<dbReference type="InterPro" id="IPR050227">
    <property type="entry name" value="Rab"/>
</dbReference>
<evidence type="ECO:0000256" key="3">
    <source>
        <dbReference type="ARBA" id="ARBA00022741"/>
    </source>
</evidence>
<keyword evidence="8" id="KW-1185">Reference proteome</keyword>
<dbReference type="SMART" id="SM00175">
    <property type="entry name" value="RAB"/>
    <property type="match status" value="1"/>
</dbReference>
<evidence type="ECO:0000256" key="6">
    <source>
        <dbReference type="ARBA" id="ARBA00037868"/>
    </source>
</evidence>
<dbReference type="GO" id="GO:0012505">
    <property type="term" value="C:endomembrane system"/>
    <property type="evidence" value="ECO:0007669"/>
    <property type="project" value="UniProtKB-SubCell"/>
</dbReference>
<dbReference type="Pfam" id="PF00071">
    <property type="entry name" value="Ras"/>
    <property type="match status" value="1"/>
</dbReference>
<dbReference type="InterPro" id="IPR005225">
    <property type="entry name" value="Small_GTP-bd"/>
</dbReference>
<evidence type="ECO:0000256" key="2">
    <source>
        <dbReference type="ARBA" id="ARBA00006270"/>
    </source>
</evidence>
<dbReference type="FunFam" id="3.40.50.300:FF:001129">
    <property type="entry name" value="ras-related protein Rab-44 isoform X2"/>
    <property type="match status" value="1"/>
</dbReference>
<evidence type="ECO:0000256" key="4">
    <source>
        <dbReference type="ARBA" id="ARBA00023134"/>
    </source>
</evidence>
<dbReference type="GO" id="GO:0009536">
    <property type="term" value="C:plastid"/>
    <property type="evidence" value="ECO:0007669"/>
    <property type="project" value="UniProtKB-SubCell"/>
</dbReference>
<comment type="subcellular location">
    <subcellularLocation>
        <location evidence="6">Endomembrane system</location>
        <topology evidence="6">Lipid-anchor</topology>
    </subcellularLocation>
    <subcellularLocation>
        <location evidence="1">Plastid</location>
    </subcellularLocation>
</comment>
<keyword evidence="4" id="KW-0342">GTP-binding</keyword>
<proteinExistence type="inferred from homology"/>
<organism evidence="7 8">
    <name type="scientific">Cuscuta epithymum</name>
    <dbReference type="NCBI Taxonomy" id="186058"/>
    <lineage>
        <taxon>Eukaryota</taxon>
        <taxon>Viridiplantae</taxon>
        <taxon>Streptophyta</taxon>
        <taxon>Embryophyta</taxon>
        <taxon>Tracheophyta</taxon>
        <taxon>Spermatophyta</taxon>
        <taxon>Magnoliopsida</taxon>
        <taxon>eudicotyledons</taxon>
        <taxon>Gunneridae</taxon>
        <taxon>Pentapetalae</taxon>
        <taxon>asterids</taxon>
        <taxon>lamiids</taxon>
        <taxon>Solanales</taxon>
        <taxon>Convolvulaceae</taxon>
        <taxon>Cuscuteae</taxon>
        <taxon>Cuscuta</taxon>
        <taxon>Cuscuta subgen. Cuscuta</taxon>
    </lineage>
</organism>
<dbReference type="PROSITE" id="PS51419">
    <property type="entry name" value="RAB"/>
    <property type="match status" value="1"/>
</dbReference>